<dbReference type="eggNOG" id="COG1442">
    <property type="taxonomic scope" value="Bacteria"/>
</dbReference>
<dbReference type="EMBL" id="CP001104">
    <property type="protein sequence ID" value="ACR71162.1"/>
    <property type="molecule type" value="Genomic_DNA"/>
</dbReference>
<dbReference type="RefSeq" id="WP_012738400.1">
    <property type="nucleotide sequence ID" value="NC_012778.1"/>
</dbReference>
<dbReference type="Pfam" id="PF14393">
    <property type="entry name" value="DUF4422"/>
    <property type="match status" value="1"/>
</dbReference>
<name>C4Z1X2_LACE2</name>
<gene>
    <name evidence="2" type="ordered locus">EUBELI_00126</name>
</gene>
<protein>
    <recommendedName>
        <fullName evidence="1">DUF4422 domain-containing protein</fullName>
    </recommendedName>
</protein>
<keyword evidence="3" id="KW-1185">Reference proteome</keyword>
<evidence type="ECO:0000313" key="2">
    <source>
        <dbReference type="EMBL" id="ACR71162.1"/>
    </source>
</evidence>
<dbReference type="KEGG" id="eel:EUBELI_00126"/>
<dbReference type="STRING" id="515620.EUBELI_00126"/>
<dbReference type="Proteomes" id="UP000001476">
    <property type="component" value="Chromosome"/>
</dbReference>
<organism evidence="2 3">
    <name type="scientific">Lachnospira eligens (strain ATCC 27750 / DSM 3376 / VPI C15-48 / C15-B4)</name>
    <name type="common">Eubacterium eligens</name>
    <dbReference type="NCBI Taxonomy" id="515620"/>
    <lineage>
        <taxon>Bacteria</taxon>
        <taxon>Bacillati</taxon>
        <taxon>Bacillota</taxon>
        <taxon>Clostridia</taxon>
        <taxon>Lachnospirales</taxon>
        <taxon>Lachnospiraceae</taxon>
        <taxon>Lachnospira</taxon>
    </lineage>
</organism>
<sequence length="259" mass="30810">MNKDIKIIIAAHKKYDMPSDKMYIPVQVGSEGKKDIGYQRDNIGENISAKNPMYCELTGLYWAWKNLDADYIGLAHYRRHFKGKNKSANIMDNVLSYKEASDLLDKHDILVTKKRNYIIETLYSHYAHTHHVETLDCTRDVIKDIYPDYLDSFDKTMKKTHMHAFNMFVMKKELLNDYCDWLFNILFEVEKRLKDKTYDAFQARYPGRLSEMLLDVWINKNELGYKEVPFMYTEKIDRVKKVKSFLKAKFLKQKYNGSF</sequence>
<dbReference type="InterPro" id="IPR025536">
    <property type="entry name" value="DUF4422"/>
</dbReference>
<dbReference type="GeneID" id="41354920"/>
<reference evidence="2 3" key="1">
    <citation type="journal article" date="2009" name="Proc. Natl. Acad. Sci. U.S.A.">
        <title>Characterizing a model human gut microbiota composed of members of its two dominant bacterial phyla.</title>
        <authorList>
            <person name="Mahowald M.A."/>
            <person name="Rey F.E."/>
            <person name="Seedorf H."/>
            <person name="Turnbaugh P.J."/>
            <person name="Fulton R.S."/>
            <person name="Wollam A."/>
            <person name="Shah N."/>
            <person name="Wang C."/>
            <person name="Magrini V."/>
            <person name="Wilson R.K."/>
            <person name="Cantarel B.L."/>
            <person name="Coutinho P.M."/>
            <person name="Henrissat B."/>
            <person name="Crock L.W."/>
            <person name="Russell A."/>
            <person name="Verberkmoes N.C."/>
            <person name="Hettich R.L."/>
            <person name="Gordon J.I."/>
        </authorList>
    </citation>
    <scope>NUCLEOTIDE SEQUENCE [LARGE SCALE GENOMIC DNA]</scope>
    <source>
        <strain evidence="3">ATCC 27750 / DSM 3376 / VPI C15-48 / C15-B4</strain>
    </source>
</reference>
<proteinExistence type="predicted"/>
<accession>C4Z1X2</accession>
<dbReference type="HOGENOM" id="CLU_065769_1_0_9"/>
<evidence type="ECO:0000259" key="1">
    <source>
        <dbReference type="Pfam" id="PF14393"/>
    </source>
</evidence>
<dbReference type="AlphaFoldDB" id="C4Z1X2"/>
<feature type="domain" description="DUF4422" evidence="1">
    <location>
        <begin position="6"/>
        <end position="221"/>
    </location>
</feature>
<evidence type="ECO:0000313" key="3">
    <source>
        <dbReference type="Proteomes" id="UP000001476"/>
    </source>
</evidence>